<dbReference type="PANTHER" id="PTHR43479:SF11">
    <property type="entry name" value="ACREF_ENVCD OPERON REPRESSOR-RELATED"/>
    <property type="match status" value="1"/>
</dbReference>
<dbReference type="InterPro" id="IPR009057">
    <property type="entry name" value="Homeodomain-like_sf"/>
</dbReference>
<proteinExistence type="predicted"/>
<organism evidence="5 6">
    <name type="scientific">Hydrogenimonas thermophila</name>
    <dbReference type="NCBI Taxonomy" id="223786"/>
    <lineage>
        <taxon>Bacteria</taxon>
        <taxon>Pseudomonadati</taxon>
        <taxon>Campylobacterota</taxon>
        <taxon>Epsilonproteobacteria</taxon>
        <taxon>Campylobacterales</taxon>
        <taxon>Hydrogenimonadaceae</taxon>
        <taxon>Hydrogenimonas</taxon>
    </lineage>
</organism>
<accession>A0A1I5LPY6</accession>
<dbReference type="InterPro" id="IPR001647">
    <property type="entry name" value="HTH_TetR"/>
</dbReference>
<dbReference type="InterPro" id="IPR050624">
    <property type="entry name" value="HTH-type_Tx_Regulator"/>
</dbReference>
<dbReference type="RefSeq" id="WP_092910578.1">
    <property type="nucleotide sequence ID" value="NZ_CP136592.1"/>
</dbReference>
<evidence type="ECO:0000313" key="5">
    <source>
        <dbReference type="EMBL" id="SFO98831.1"/>
    </source>
</evidence>
<dbReference type="PROSITE" id="PS50977">
    <property type="entry name" value="HTH_TETR_2"/>
    <property type="match status" value="1"/>
</dbReference>
<keyword evidence="6" id="KW-1185">Reference proteome</keyword>
<feature type="transmembrane region" description="Helical" evidence="3">
    <location>
        <begin position="151"/>
        <end position="168"/>
    </location>
</feature>
<dbReference type="Pfam" id="PF00440">
    <property type="entry name" value="TetR_N"/>
    <property type="match status" value="1"/>
</dbReference>
<evidence type="ECO:0000313" key="6">
    <source>
        <dbReference type="Proteomes" id="UP000199227"/>
    </source>
</evidence>
<dbReference type="STRING" id="223786.SAMN05216234_103108"/>
<reference evidence="5 6" key="1">
    <citation type="submission" date="2016-10" db="EMBL/GenBank/DDBJ databases">
        <authorList>
            <person name="de Groot N.N."/>
        </authorList>
    </citation>
    <scope>NUCLEOTIDE SEQUENCE [LARGE SCALE GENOMIC DNA]</scope>
    <source>
        <strain evidence="5 6">EP1-55-1</strain>
    </source>
</reference>
<dbReference type="PRINTS" id="PR00455">
    <property type="entry name" value="HTHTETR"/>
</dbReference>
<protein>
    <submittedName>
        <fullName evidence="5">Transcriptional regulator, TetR family</fullName>
    </submittedName>
</protein>
<evidence type="ECO:0000256" key="1">
    <source>
        <dbReference type="ARBA" id="ARBA00023125"/>
    </source>
</evidence>
<keyword evidence="1 2" id="KW-0238">DNA-binding</keyword>
<dbReference type="EMBL" id="FOXB01000003">
    <property type="protein sequence ID" value="SFO98831.1"/>
    <property type="molecule type" value="Genomic_DNA"/>
</dbReference>
<keyword evidence="3" id="KW-0812">Transmembrane</keyword>
<dbReference type="Gene3D" id="1.10.357.10">
    <property type="entry name" value="Tetracycline Repressor, domain 2"/>
    <property type="match status" value="1"/>
</dbReference>
<evidence type="ECO:0000259" key="4">
    <source>
        <dbReference type="PROSITE" id="PS50977"/>
    </source>
</evidence>
<keyword evidence="3" id="KW-0472">Membrane</keyword>
<name>A0A1I5LPY6_9BACT</name>
<dbReference type="SUPFAM" id="SSF46689">
    <property type="entry name" value="Homeodomain-like"/>
    <property type="match status" value="1"/>
</dbReference>
<dbReference type="SUPFAM" id="SSF48498">
    <property type="entry name" value="Tetracyclin repressor-like, C-terminal domain"/>
    <property type="match status" value="1"/>
</dbReference>
<keyword evidence="3" id="KW-1133">Transmembrane helix</keyword>
<feature type="DNA-binding region" description="H-T-H motif" evidence="2">
    <location>
        <begin position="29"/>
        <end position="48"/>
    </location>
</feature>
<gene>
    <name evidence="5" type="ORF">SAMN05216234_103108</name>
</gene>
<feature type="domain" description="HTH tetR-type" evidence="4">
    <location>
        <begin position="6"/>
        <end position="66"/>
    </location>
</feature>
<evidence type="ECO:0000256" key="2">
    <source>
        <dbReference type="PROSITE-ProRule" id="PRU00335"/>
    </source>
</evidence>
<dbReference type="PANTHER" id="PTHR43479">
    <property type="entry name" value="ACREF/ENVCD OPERON REPRESSOR-RELATED"/>
    <property type="match status" value="1"/>
</dbReference>
<evidence type="ECO:0000256" key="3">
    <source>
        <dbReference type="SAM" id="Phobius"/>
    </source>
</evidence>
<dbReference type="GO" id="GO:0003677">
    <property type="term" value="F:DNA binding"/>
    <property type="evidence" value="ECO:0007669"/>
    <property type="project" value="UniProtKB-UniRule"/>
</dbReference>
<dbReference type="Proteomes" id="UP000199227">
    <property type="component" value="Unassembled WGS sequence"/>
</dbReference>
<dbReference type="AlphaFoldDB" id="A0A1I5LPY6"/>
<sequence length="202" mass="23289">MRKSKERKKIDIIKAALRLFSRRGFYSTTIPEIAKSLGMSAGNFYNYFSSKESLAEEIIRHISESLGAKLRVINDSPISTKDKIRKIVNVYFQTAKEEPEMLDFFLRVYLSNREIYKERCEGITCITAFVTELMIFFDNGVQSGELRNQDFFSAFGLFMGYLGGMVFLNGEAILPEPLEHYEESIAENIYRALKNDELPQKT</sequence>
<dbReference type="OrthoDB" id="9809994at2"/>
<dbReference type="InterPro" id="IPR036271">
    <property type="entry name" value="Tet_transcr_reg_TetR-rel_C_sf"/>
</dbReference>